<gene>
    <name evidence="2" type="ORF">E2562_027017</name>
</gene>
<name>A0A6G1C8Y0_9ORYZ</name>
<sequence length="224" mass="25422">MATLPPPPPAVEHREGAAARALTSLSSWIAWVCQGAYEWLASAVLRLCPWGGGGKEASDKPSDKSRKKKKKRKPAGQKPSNKARGDKPRTKRCNDFPVDLREKRNDSEDLLPTQPWLRSPSPHQNLRDADPSEEDTVKLLHKSFKTEASKCQKKYTICLMCFIANFGEKNQVRPTPIKNEEMESHCYQYHGRRGYKCTTKGCYVRAKYQGDIGSHILHYHDSKK</sequence>
<reference evidence="2 3" key="1">
    <citation type="submission" date="2019-11" db="EMBL/GenBank/DDBJ databases">
        <title>Whole genome sequence of Oryza granulata.</title>
        <authorList>
            <person name="Li W."/>
        </authorList>
    </citation>
    <scope>NUCLEOTIDE SEQUENCE [LARGE SCALE GENOMIC DNA]</scope>
    <source>
        <strain evidence="3">cv. Menghai</strain>
        <tissue evidence="2">Leaf</tissue>
    </source>
</reference>
<proteinExistence type="predicted"/>
<feature type="compositionally biased region" description="Basic residues" evidence="1">
    <location>
        <begin position="65"/>
        <end position="75"/>
    </location>
</feature>
<protein>
    <submittedName>
        <fullName evidence="2">Uncharacterized protein</fullName>
    </submittedName>
</protein>
<evidence type="ECO:0000256" key="1">
    <source>
        <dbReference type="SAM" id="MobiDB-lite"/>
    </source>
</evidence>
<dbReference type="EMBL" id="SPHZ02000010">
    <property type="protein sequence ID" value="KAF0896672.1"/>
    <property type="molecule type" value="Genomic_DNA"/>
</dbReference>
<dbReference type="Proteomes" id="UP000479710">
    <property type="component" value="Unassembled WGS sequence"/>
</dbReference>
<evidence type="ECO:0000313" key="3">
    <source>
        <dbReference type="Proteomes" id="UP000479710"/>
    </source>
</evidence>
<keyword evidence="3" id="KW-1185">Reference proteome</keyword>
<comment type="caution">
    <text evidence="2">The sequence shown here is derived from an EMBL/GenBank/DDBJ whole genome shotgun (WGS) entry which is preliminary data.</text>
</comment>
<feature type="region of interest" description="Disordered" evidence="1">
    <location>
        <begin position="52"/>
        <end position="131"/>
    </location>
</feature>
<accession>A0A6G1C8Y0</accession>
<organism evidence="2 3">
    <name type="scientific">Oryza meyeriana var. granulata</name>
    <dbReference type="NCBI Taxonomy" id="110450"/>
    <lineage>
        <taxon>Eukaryota</taxon>
        <taxon>Viridiplantae</taxon>
        <taxon>Streptophyta</taxon>
        <taxon>Embryophyta</taxon>
        <taxon>Tracheophyta</taxon>
        <taxon>Spermatophyta</taxon>
        <taxon>Magnoliopsida</taxon>
        <taxon>Liliopsida</taxon>
        <taxon>Poales</taxon>
        <taxon>Poaceae</taxon>
        <taxon>BOP clade</taxon>
        <taxon>Oryzoideae</taxon>
        <taxon>Oryzeae</taxon>
        <taxon>Oryzinae</taxon>
        <taxon>Oryza</taxon>
        <taxon>Oryza meyeriana</taxon>
    </lineage>
</organism>
<feature type="compositionally biased region" description="Basic and acidic residues" evidence="1">
    <location>
        <begin position="83"/>
        <end position="107"/>
    </location>
</feature>
<dbReference type="AlphaFoldDB" id="A0A6G1C8Y0"/>
<evidence type="ECO:0000313" key="2">
    <source>
        <dbReference type="EMBL" id="KAF0896672.1"/>
    </source>
</evidence>